<dbReference type="Proteomes" id="UP001242045">
    <property type="component" value="Unassembled WGS sequence"/>
</dbReference>
<reference evidence="1" key="1">
    <citation type="submission" date="2023-07" db="EMBL/GenBank/DDBJ databases">
        <title>Sorghum-associated microbial communities from plants grown in Nebraska, USA.</title>
        <authorList>
            <person name="Schachtman D."/>
        </authorList>
    </citation>
    <scope>NUCLEOTIDE SEQUENCE</scope>
    <source>
        <strain evidence="1">DS3754</strain>
    </source>
</reference>
<comment type="caution">
    <text evidence="1">The sequence shown here is derived from an EMBL/GenBank/DDBJ whole genome shotgun (WGS) entry which is preliminary data.</text>
</comment>
<evidence type="ECO:0000313" key="1">
    <source>
        <dbReference type="EMBL" id="MDP9891257.1"/>
    </source>
</evidence>
<dbReference type="RefSeq" id="WP_307683631.1">
    <property type="nucleotide sequence ID" value="NZ_JAUSRD010000001.1"/>
</dbReference>
<name>A0AAW8CQM4_9BURK</name>
<organism evidence="1 2">
    <name type="scientific">Variovorax boronicumulans</name>
    <dbReference type="NCBI Taxonomy" id="436515"/>
    <lineage>
        <taxon>Bacteria</taxon>
        <taxon>Pseudomonadati</taxon>
        <taxon>Pseudomonadota</taxon>
        <taxon>Betaproteobacteria</taxon>
        <taxon>Burkholderiales</taxon>
        <taxon>Comamonadaceae</taxon>
        <taxon>Variovorax</taxon>
    </lineage>
</organism>
<dbReference type="AlphaFoldDB" id="A0AAW8CQM4"/>
<gene>
    <name evidence="1" type="ORF">J2W31_000353</name>
</gene>
<protein>
    <submittedName>
        <fullName evidence="1">Uncharacterized protein</fullName>
    </submittedName>
</protein>
<evidence type="ECO:0000313" key="2">
    <source>
        <dbReference type="Proteomes" id="UP001242045"/>
    </source>
</evidence>
<dbReference type="EMBL" id="JAUSRD010000001">
    <property type="protein sequence ID" value="MDP9891257.1"/>
    <property type="molecule type" value="Genomic_DNA"/>
</dbReference>
<proteinExistence type="predicted"/>
<sequence length="121" mass="12834">MPSVTITLIDQGQGRVSVRTDALPPKVGLGVSQAQGLAMEFLGTALKRGLEVVYDRNQVPLVSLAVELLDPEGLGFACTAEVRDRARLALGRDAIEHKPTMAGVDIDRVHQHRPAVDGAAA</sequence>
<accession>A0AAW8CQM4</accession>